<name>A0A2G8I946_PREIN</name>
<protein>
    <recommendedName>
        <fullName evidence="1">PIN like domain-containing protein</fullName>
    </recommendedName>
</protein>
<reference evidence="2 3" key="1">
    <citation type="submission" date="2017-11" db="EMBL/GenBank/DDBJ databases">
        <title>Genome sequencing of Prevotella intermedia KCOM 1653.</title>
        <authorList>
            <person name="Kook J.-K."/>
            <person name="Park S.-N."/>
            <person name="Lim Y.K."/>
        </authorList>
    </citation>
    <scope>NUCLEOTIDE SEQUENCE [LARGE SCALE GENOMIC DNA]</scope>
    <source>
        <strain evidence="2 3">KCOM 1653</strain>
    </source>
</reference>
<proteinExistence type="predicted"/>
<evidence type="ECO:0000313" key="2">
    <source>
        <dbReference type="EMBL" id="PIK20018.1"/>
    </source>
</evidence>
<dbReference type="AlphaFoldDB" id="A0A2G8I946"/>
<dbReference type="Proteomes" id="UP000230046">
    <property type="component" value="Unassembled WGS sequence"/>
</dbReference>
<feature type="domain" description="PIN like" evidence="1">
    <location>
        <begin position="58"/>
        <end position="312"/>
    </location>
</feature>
<evidence type="ECO:0000313" key="3">
    <source>
        <dbReference type="Proteomes" id="UP000230046"/>
    </source>
</evidence>
<dbReference type="EMBL" id="PEKN01000001">
    <property type="protein sequence ID" value="PIK20018.1"/>
    <property type="molecule type" value="Genomic_DNA"/>
</dbReference>
<gene>
    <name evidence="2" type="ORF">CTI18_00955</name>
</gene>
<dbReference type="Pfam" id="PF18476">
    <property type="entry name" value="PIN_8"/>
    <property type="match status" value="1"/>
</dbReference>
<comment type="caution">
    <text evidence="2">The sequence shown here is derived from an EMBL/GenBank/DDBJ whole genome shotgun (WGS) entry which is preliminary data.</text>
</comment>
<accession>A0A2G8I946</accession>
<dbReference type="InterPro" id="IPR041578">
    <property type="entry name" value="PIN_8"/>
</dbReference>
<sequence>MNKAMKKTAKKLNKSINIGEGFCFDSDCYSIKTTQDAIEYYNNNYPKIEDIIKNNNLYVAFDTNLLLFLYRVSVKERQEFLRFVDRNNERILIPSQVEEEFLSHRLQHIESFRNQLKGLAKEVEEYPKKLKNSISTTINQFTALNNHRIICNDMPGVSTLITEMIDFLNDNEFKEEFKVELEQKLTGLVEKLKDDTELFCNQYITGFKDDILKSISSCQILPRLNKNEIEFMKGRFQQCLDKFNEVKDDLNRKDRFVFPGCGDRKKIKESQQPYGDFYIYHELLSYIYREKRNIIFLTLDVAKSDWLKQDGKPFYHYIVDAYRNTNKMLYIFDANKIIPLAFEPIISDVDENEGDTTEQLSADSTDSQEANYMDGKDDIEMVEVPLPYLRDISEERFLKELDISENWAKDFGDGDITVYYFIYQILRKKRFNFKTSKKIMKSLEEKNMIEVYLKDEKKCIRKKS</sequence>
<evidence type="ECO:0000259" key="1">
    <source>
        <dbReference type="Pfam" id="PF18476"/>
    </source>
</evidence>
<organism evidence="2 3">
    <name type="scientific">Prevotella intermedia</name>
    <dbReference type="NCBI Taxonomy" id="28131"/>
    <lineage>
        <taxon>Bacteria</taxon>
        <taxon>Pseudomonadati</taxon>
        <taxon>Bacteroidota</taxon>
        <taxon>Bacteroidia</taxon>
        <taxon>Bacteroidales</taxon>
        <taxon>Prevotellaceae</taxon>
        <taxon>Prevotella</taxon>
    </lineage>
</organism>